<evidence type="ECO:0000259" key="4">
    <source>
        <dbReference type="PROSITE" id="PS51698"/>
    </source>
</evidence>
<feature type="domain" description="U-box" evidence="4">
    <location>
        <begin position="238"/>
        <end position="310"/>
    </location>
</feature>
<dbReference type="GO" id="GO:0004842">
    <property type="term" value="F:ubiquitin-protein transferase activity"/>
    <property type="evidence" value="ECO:0007669"/>
    <property type="project" value="InterPro"/>
</dbReference>
<dbReference type="SUPFAM" id="SSF57850">
    <property type="entry name" value="RING/U-box"/>
    <property type="match status" value="1"/>
</dbReference>
<dbReference type="UniPathway" id="UPA00143"/>
<dbReference type="GeneID" id="105167195"/>
<dbReference type="InterPro" id="IPR013083">
    <property type="entry name" value="Znf_RING/FYVE/PHD"/>
</dbReference>
<dbReference type="GO" id="GO:0016567">
    <property type="term" value="P:protein ubiquitination"/>
    <property type="evidence" value="ECO:0007669"/>
    <property type="project" value="UniProtKB-UniPathway"/>
</dbReference>
<comment type="pathway">
    <text evidence="1">Protein modification; protein ubiquitination.</text>
</comment>
<dbReference type="RefSeq" id="XP_020550900.1">
    <property type="nucleotide sequence ID" value="XM_020695241.1"/>
</dbReference>
<dbReference type="InterPro" id="IPR057649">
    <property type="entry name" value="PUB62-63_C"/>
</dbReference>
<reference evidence="6" key="1">
    <citation type="journal article" date="2012" name="BMC Genomics">
        <title>Development and validation of genic-SSR markers in sesame by RNA-seq.</title>
        <authorList>
            <person name="Zhang H."/>
            <person name="Wei L."/>
            <person name="Miao H."/>
            <person name="Zhang T."/>
            <person name="Wang C."/>
        </authorList>
    </citation>
    <scope>NUCLEOTIDE SEQUENCE</scope>
</reference>
<accession>A0A8M8V3A6</accession>
<dbReference type="PANTHER" id="PTHR33644">
    <property type="entry name" value="U-BOX DOMAIN-CONTAINING PROTEIN 62-RELATED"/>
    <property type="match status" value="1"/>
</dbReference>
<gene>
    <name evidence="6" type="primary">LOC105167195</name>
</gene>
<evidence type="ECO:0000313" key="5">
    <source>
        <dbReference type="Proteomes" id="UP000504604"/>
    </source>
</evidence>
<feature type="compositionally biased region" description="Low complexity" evidence="3">
    <location>
        <begin position="171"/>
        <end position="183"/>
    </location>
</feature>
<dbReference type="OrthoDB" id="667871at2759"/>
<name>A0A8M8V3A6_SESIN</name>
<reference evidence="6" key="2">
    <citation type="submission" date="2025-08" db="UniProtKB">
        <authorList>
            <consortium name="RefSeq"/>
        </authorList>
    </citation>
    <scope>IDENTIFICATION</scope>
</reference>
<evidence type="ECO:0000256" key="3">
    <source>
        <dbReference type="SAM" id="MobiDB-lite"/>
    </source>
</evidence>
<feature type="compositionally biased region" description="Polar residues" evidence="3">
    <location>
        <begin position="13"/>
        <end position="22"/>
    </location>
</feature>
<evidence type="ECO:0000313" key="6">
    <source>
        <dbReference type="RefSeq" id="XP_020550900.1"/>
    </source>
</evidence>
<organism evidence="5 6">
    <name type="scientific">Sesamum indicum</name>
    <name type="common">Oriental sesame</name>
    <name type="synonym">Sesamum orientale</name>
    <dbReference type="NCBI Taxonomy" id="4182"/>
    <lineage>
        <taxon>Eukaryota</taxon>
        <taxon>Viridiplantae</taxon>
        <taxon>Streptophyta</taxon>
        <taxon>Embryophyta</taxon>
        <taxon>Tracheophyta</taxon>
        <taxon>Spermatophyta</taxon>
        <taxon>Magnoliopsida</taxon>
        <taxon>eudicotyledons</taxon>
        <taxon>Gunneridae</taxon>
        <taxon>Pentapetalae</taxon>
        <taxon>asterids</taxon>
        <taxon>lamiids</taxon>
        <taxon>Lamiales</taxon>
        <taxon>Pedaliaceae</taxon>
        <taxon>Sesamum</taxon>
    </lineage>
</organism>
<feature type="region of interest" description="Disordered" evidence="3">
    <location>
        <begin position="1"/>
        <end position="153"/>
    </location>
</feature>
<feature type="region of interest" description="Disordered" evidence="3">
    <location>
        <begin position="166"/>
        <end position="188"/>
    </location>
</feature>
<evidence type="ECO:0000256" key="1">
    <source>
        <dbReference type="ARBA" id="ARBA00004906"/>
    </source>
</evidence>
<dbReference type="Gene3D" id="3.30.40.10">
    <property type="entry name" value="Zinc/RING finger domain, C3HC4 (zinc finger)"/>
    <property type="match status" value="1"/>
</dbReference>
<dbReference type="InterPro" id="IPR003613">
    <property type="entry name" value="Ubox_domain"/>
</dbReference>
<dbReference type="AlphaFoldDB" id="A0A8M8V3A6"/>
<dbReference type="KEGG" id="sind:105167195"/>
<dbReference type="Pfam" id="PF23112">
    <property type="entry name" value="PUB62-63_C"/>
    <property type="match status" value="1"/>
</dbReference>
<dbReference type="Proteomes" id="UP000504604">
    <property type="component" value="Linkage group LG7"/>
</dbReference>
<feature type="compositionally biased region" description="Polar residues" evidence="3">
    <location>
        <begin position="86"/>
        <end position="97"/>
    </location>
</feature>
<keyword evidence="5" id="KW-1185">Reference proteome</keyword>
<dbReference type="PANTHER" id="PTHR33644:SF5">
    <property type="entry name" value="U-BOX DOMAIN-CONTAINING PROTEIN 62"/>
    <property type="match status" value="1"/>
</dbReference>
<protein>
    <submittedName>
        <fullName evidence="6">U-box domain-containing protein 62</fullName>
    </submittedName>
</protein>
<proteinExistence type="predicted"/>
<feature type="compositionally biased region" description="Acidic residues" evidence="3">
    <location>
        <begin position="99"/>
        <end position="126"/>
    </location>
</feature>
<dbReference type="PROSITE" id="PS51698">
    <property type="entry name" value="U_BOX"/>
    <property type="match status" value="1"/>
</dbReference>
<sequence>MASEKLGMVPPQQMHNGLNQHPQLVFSEAFACGPQPPRRHPTSTGDPCTKAATRELTASFRDHHHYFSTPLQPQQPPPPQAAQFRHQWSANSRSSGGEASEEDDEEDDNGDDDDDDDEEEEEELENNLENIVTIAKISDGNQKERYHDSCNSQKMKHISALGIKEGNMAQSGNDSNNGNNSSGEVRNASSSELYYTQYLNGAEGPSSSSRQKDNLVMENGCGFSGRKEGSYLCDSGESLRAILSDPITGMLMEDAMILTCGHSFGSGGIQQIVRMKACFTCSQPVSEDSIAPNLSLRLAVQAFRREEELQVNHSSKRRRERYDRDKVTFGDSMLLDHPRGRGVQFPFAVTDRVIIKGNKRTPQRFVGREAIVTTQCLNGWYVVKTLDNAESVKLQYRSLAKVTDNPPTKQSPVKMTPNWL</sequence>
<evidence type="ECO:0000256" key="2">
    <source>
        <dbReference type="ARBA" id="ARBA00022679"/>
    </source>
</evidence>
<keyword evidence="2" id="KW-0808">Transferase</keyword>